<evidence type="ECO:0000256" key="7">
    <source>
        <dbReference type="ARBA" id="ARBA00022968"/>
    </source>
</evidence>
<dbReference type="GO" id="GO:0004571">
    <property type="term" value="F:mannosyl-oligosaccharide 1,2-alpha-mannosidase activity"/>
    <property type="evidence" value="ECO:0007669"/>
    <property type="project" value="UniProtKB-EC"/>
</dbReference>
<comment type="pathway">
    <text evidence="2">Protein modification; protein glycosylation.</text>
</comment>
<evidence type="ECO:0000256" key="18">
    <source>
        <dbReference type="RuleBase" id="RU361193"/>
    </source>
</evidence>
<evidence type="ECO:0000256" key="2">
    <source>
        <dbReference type="ARBA" id="ARBA00004922"/>
    </source>
</evidence>
<keyword evidence="6 16" id="KW-0106">Calcium</keyword>
<proteinExistence type="inferred from homology"/>
<sequence>MDALVGTSTTSHTRLTAVDSSPGRLCQTPSSCKARCWQRSRVSKGIACEPGPCEPGLPGSGVSARREEEERLRNKIRADHEKALEEAKEKLKKSREEIRAEIQTEKNKVAQDIKTKEKKPLPPVSIPKLIGISGGDPEDTDIRKKRDKIKEMMKYAWDNYRLYGWGHNELRPIAKKGHSTNIFGSSQMGATIVDALDTLYIMGLHDEFRDGQKWVEDNLDFSVNSEVSVFEVNIRFIGGLLAAYYLSEEEIFKVKAVQLAEKLLPAFNTPTGIPWAMVNLKSGVGRNWGWASAGSSILAEFGTLHMEFVHLSYLTGDPVYYKKVMHIRKLLQKMDRPNGLYPNYLNPRTGRWGQYHTSVGGLGDSFYEYLLKAWLMSDKSDHEARKMYDDAIEAIEKHLIKKSRGGLTFIGEWKNGHLEKKMGHLACFAGGMFALGADGSRDKAGHYLELGAEIARTCHESYDRTALKLGPESFKFDGAVEAVAVRQAEKYYILRPEVIETYWYLWRFTHDPRYRQWGWEATLAIEKYCRVSGGFSGVKDVYSSTPAHDDVQQSFFLAETLKYLYLLFSSDDLLPLDHWVFNTEAHPLPVLHLANTTLSGNPAVR</sequence>
<protein>
    <recommendedName>
        <fullName evidence="18">alpha-1,2-Mannosidase</fullName>
        <ecNumber evidence="18">3.2.1.-</ecNumber>
    </recommendedName>
</protein>
<dbReference type="GO" id="GO:0005509">
    <property type="term" value="F:calcium ion binding"/>
    <property type="evidence" value="ECO:0007669"/>
    <property type="project" value="InterPro"/>
</dbReference>
<comment type="caution">
    <text evidence="20">The sequence shown here is derived from an EMBL/GenBank/DDBJ whole genome shotgun (WGS) entry which is preliminary data.</text>
</comment>
<evidence type="ECO:0000256" key="11">
    <source>
        <dbReference type="ARBA" id="ARBA00047669"/>
    </source>
</evidence>
<keyword evidence="16" id="KW-0479">Metal-binding</keyword>
<feature type="active site" evidence="15">
    <location>
        <position position="364"/>
    </location>
</feature>
<evidence type="ECO:0000256" key="1">
    <source>
        <dbReference type="ARBA" id="ARBA00001913"/>
    </source>
</evidence>
<evidence type="ECO:0000256" key="10">
    <source>
        <dbReference type="ARBA" id="ARBA00023295"/>
    </source>
</evidence>
<dbReference type="Gene3D" id="1.50.10.10">
    <property type="match status" value="1"/>
</dbReference>
<dbReference type="GO" id="GO:0005783">
    <property type="term" value="C:endoplasmic reticulum"/>
    <property type="evidence" value="ECO:0007669"/>
    <property type="project" value="TreeGrafter"/>
</dbReference>
<evidence type="ECO:0000313" key="21">
    <source>
        <dbReference type="Proteomes" id="UP000593571"/>
    </source>
</evidence>
<dbReference type="SUPFAM" id="SSF48225">
    <property type="entry name" value="Seven-hairpin glycosidases"/>
    <property type="match status" value="1"/>
</dbReference>
<keyword evidence="9 17" id="KW-1015">Disulfide bond</keyword>
<evidence type="ECO:0000256" key="13">
    <source>
        <dbReference type="ARBA" id="ARBA00054774"/>
    </source>
</evidence>
<comment type="similarity">
    <text evidence="3 18">Belongs to the glycosyl hydrolase 47 family.</text>
</comment>
<name>A0A7J8BEJ6_ROUAE</name>
<dbReference type="EC" id="3.2.1.-" evidence="18"/>
<dbReference type="Proteomes" id="UP000593571">
    <property type="component" value="Unassembled WGS sequence"/>
</dbReference>
<dbReference type="PANTHER" id="PTHR11742:SF40">
    <property type="entry name" value="MANNOSYL-OLIGOSACCHARIDE 1,2-ALPHA-MANNOSIDASE IB"/>
    <property type="match status" value="1"/>
</dbReference>
<keyword evidence="19" id="KW-0175">Coiled coil</keyword>
<feature type="active site" evidence="15">
    <location>
        <position position="497"/>
    </location>
</feature>
<evidence type="ECO:0000256" key="16">
    <source>
        <dbReference type="PIRSR" id="PIRSR601382-2"/>
    </source>
</evidence>
<dbReference type="AlphaFoldDB" id="A0A7J8BEJ6"/>
<feature type="active site" description="Proton donor" evidence="15">
    <location>
        <position position="231"/>
    </location>
</feature>
<feature type="binding site" evidence="16">
    <location>
        <position position="583"/>
    </location>
    <ligand>
        <name>Ca(2+)</name>
        <dbReference type="ChEBI" id="CHEBI:29108"/>
    </ligand>
</feature>
<comment type="subcellular location">
    <subcellularLocation>
        <location evidence="14">Endomembrane system</location>
        <topology evidence="14">Single-pass type II membrane protein</topology>
    </subcellularLocation>
</comment>
<evidence type="ECO:0000256" key="4">
    <source>
        <dbReference type="ARBA" id="ARBA00022692"/>
    </source>
</evidence>
<dbReference type="Pfam" id="PF01532">
    <property type="entry name" value="Glyco_hydro_47"/>
    <property type="match status" value="1"/>
</dbReference>
<evidence type="ECO:0000256" key="9">
    <source>
        <dbReference type="ARBA" id="ARBA00023157"/>
    </source>
</evidence>
<dbReference type="GO" id="GO:0000139">
    <property type="term" value="C:Golgi membrane"/>
    <property type="evidence" value="ECO:0007669"/>
    <property type="project" value="TreeGrafter"/>
</dbReference>
<evidence type="ECO:0000256" key="17">
    <source>
        <dbReference type="PIRSR" id="PIRSR601382-3"/>
    </source>
</evidence>
<dbReference type="GO" id="GO:0005975">
    <property type="term" value="P:carbohydrate metabolic process"/>
    <property type="evidence" value="ECO:0007669"/>
    <property type="project" value="InterPro"/>
</dbReference>
<organism evidence="20 21">
    <name type="scientific">Rousettus aegyptiacus</name>
    <name type="common">Egyptian fruit bat</name>
    <name type="synonym">Pteropus aegyptiacus</name>
    <dbReference type="NCBI Taxonomy" id="9407"/>
    <lineage>
        <taxon>Eukaryota</taxon>
        <taxon>Metazoa</taxon>
        <taxon>Chordata</taxon>
        <taxon>Craniata</taxon>
        <taxon>Vertebrata</taxon>
        <taxon>Euteleostomi</taxon>
        <taxon>Mammalia</taxon>
        <taxon>Eutheria</taxon>
        <taxon>Laurasiatheria</taxon>
        <taxon>Chiroptera</taxon>
        <taxon>Yinpterochiroptera</taxon>
        <taxon>Pteropodoidea</taxon>
        <taxon>Pteropodidae</taxon>
        <taxon>Rousettinae</taxon>
        <taxon>Rousettus</taxon>
    </lineage>
</organism>
<dbReference type="GO" id="GO:0070062">
    <property type="term" value="C:extracellular exosome"/>
    <property type="evidence" value="ECO:0007669"/>
    <property type="project" value="TreeGrafter"/>
</dbReference>
<evidence type="ECO:0000256" key="3">
    <source>
        <dbReference type="ARBA" id="ARBA00007658"/>
    </source>
</evidence>
<keyword evidence="7" id="KW-0735">Signal-anchor</keyword>
<feature type="active site" description="Proton donor" evidence="15">
    <location>
        <position position="472"/>
    </location>
</feature>
<dbReference type="InterPro" id="IPR050749">
    <property type="entry name" value="Glycosyl_Hydrolase_47"/>
</dbReference>
<feature type="coiled-coil region" evidence="19">
    <location>
        <begin position="66"/>
        <end position="119"/>
    </location>
</feature>
<evidence type="ECO:0000256" key="14">
    <source>
        <dbReference type="ARBA" id="ARBA00060399"/>
    </source>
</evidence>
<evidence type="ECO:0000256" key="5">
    <source>
        <dbReference type="ARBA" id="ARBA00022801"/>
    </source>
</evidence>
<feature type="disulfide bond" evidence="17">
    <location>
        <begin position="427"/>
        <end position="458"/>
    </location>
</feature>
<keyword evidence="5 18" id="KW-0378">Hydrolase</keyword>
<evidence type="ECO:0000313" key="20">
    <source>
        <dbReference type="EMBL" id="KAF6397307.1"/>
    </source>
</evidence>
<evidence type="ECO:0000256" key="8">
    <source>
        <dbReference type="ARBA" id="ARBA00023136"/>
    </source>
</evidence>
<dbReference type="InterPro" id="IPR001382">
    <property type="entry name" value="Glyco_hydro_47"/>
</dbReference>
<comment type="catalytic activity">
    <reaction evidence="12">
        <text>N(4)-(alpha-D-Man-(1-&gt;2)-alpha-D-Man-(1-&gt;2)-alpha-D-Man-(1-&gt;3)-[alpha-D-Man-(1-&gt;2)-alpha-D-Man-(1-&gt;3)-[alpha-D-Man-(1-&gt;2)-alpha-D-Man-(1-&gt;6)]-alpha-D-Man-(1-&gt;6)]-beta-D-Man-(1-&gt;4)-beta-D-GlcNAc-(1-&gt;4)-beta-D-GlcNAc)-L-asparaginyl-[protein] (N-glucan mannose isomer 9A1,2,3B1,2,3) + 4 H2O = N(4)-(alpha-D-Man-(1-&gt;3)-[alpha-D-Man-(1-&gt;3)-[alpha-D-Man-(1-&gt;6)]-alpha-D-Man-(1-&gt;6)]-beta-D-Man-(1-&gt;4)-beta-D-GlcNAc-(1-&gt;4)-beta-D-GlcNAc)-L-asparaginyl-[protein] (N-glucan mannose isomer 5A1,2) + 4 beta-D-mannose</text>
        <dbReference type="Rhea" id="RHEA:56008"/>
        <dbReference type="Rhea" id="RHEA-COMP:14356"/>
        <dbReference type="Rhea" id="RHEA-COMP:14367"/>
        <dbReference type="ChEBI" id="CHEBI:15377"/>
        <dbReference type="ChEBI" id="CHEBI:28563"/>
        <dbReference type="ChEBI" id="CHEBI:59087"/>
        <dbReference type="ChEBI" id="CHEBI:139493"/>
        <dbReference type="EC" id="3.2.1.113"/>
    </reaction>
</comment>
<keyword evidence="21" id="KW-1185">Reference proteome</keyword>
<evidence type="ECO:0000256" key="15">
    <source>
        <dbReference type="PIRSR" id="PIRSR601382-1"/>
    </source>
</evidence>
<comment type="catalytic activity">
    <reaction evidence="11">
        <text>N(4)-(alpha-D-Man-(1-&gt;2)-alpha-D-Man-(1-&gt;2)-alpha-D-Man-(1-&gt;3)-[alpha-D-Man-(1-&gt;3)-[alpha-D-Man-(1-&gt;2)-alpha-D-Man-(1-&gt;6)]-alpha-D-Man-(1-&gt;6)]-beta-D-Man-(1-&gt;4)-beta-D-GlcNAc-(1-&gt;4)-beta-D-GlcNAc)-L-asparaginyl-[protein] (N-glucan mannose isomer 8A1,2,3B1,3) + 3 H2O = N(4)-(alpha-D-Man-(1-&gt;3)-[alpha-D-Man-(1-&gt;3)-[alpha-D-Man-(1-&gt;6)]-alpha-D-Man-(1-&gt;6)]-beta-D-Man-(1-&gt;4)-beta-D-GlcNAc-(1-&gt;4)-beta-D-GlcNAc)-L-asparaginyl-[protein] (N-glucan mannose isomer 5A1,2) + 3 beta-D-mannose</text>
        <dbReference type="Rhea" id="RHEA:56028"/>
        <dbReference type="Rhea" id="RHEA-COMP:14358"/>
        <dbReference type="Rhea" id="RHEA-COMP:14367"/>
        <dbReference type="ChEBI" id="CHEBI:15377"/>
        <dbReference type="ChEBI" id="CHEBI:28563"/>
        <dbReference type="ChEBI" id="CHEBI:59087"/>
        <dbReference type="ChEBI" id="CHEBI:60628"/>
        <dbReference type="EC" id="3.2.1.113"/>
    </reaction>
</comment>
<evidence type="ECO:0000256" key="19">
    <source>
        <dbReference type="SAM" id="Coils"/>
    </source>
</evidence>
<evidence type="ECO:0000256" key="12">
    <source>
        <dbReference type="ARBA" id="ARBA00048605"/>
    </source>
</evidence>
<keyword evidence="10 18" id="KW-0326">Glycosidase</keyword>
<keyword evidence="8" id="KW-0472">Membrane</keyword>
<comment type="cofactor">
    <cofactor evidence="1 16">
        <name>Ca(2+)</name>
        <dbReference type="ChEBI" id="CHEBI:29108"/>
    </cofactor>
</comment>
<reference evidence="20 21" key="1">
    <citation type="journal article" date="2020" name="Nature">
        <title>Six reference-quality genomes reveal evolution of bat adaptations.</title>
        <authorList>
            <person name="Jebb D."/>
            <person name="Huang Z."/>
            <person name="Pippel M."/>
            <person name="Hughes G.M."/>
            <person name="Lavrichenko K."/>
            <person name="Devanna P."/>
            <person name="Winkler S."/>
            <person name="Jermiin L.S."/>
            <person name="Skirmuntt E.C."/>
            <person name="Katzourakis A."/>
            <person name="Burkitt-Gray L."/>
            <person name="Ray D.A."/>
            <person name="Sullivan K.A.M."/>
            <person name="Roscito J.G."/>
            <person name="Kirilenko B.M."/>
            <person name="Davalos L.M."/>
            <person name="Corthals A.P."/>
            <person name="Power M.L."/>
            <person name="Jones G."/>
            <person name="Ransome R.D."/>
            <person name="Dechmann D.K.N."/>
            <person name="Locatelli A.G."/>
            <person name="Puechmaille S.J."/>
            <person name="Fedrigo O."/>
            <person name="Jarvis E.D."/>
            <person name="Hiller M."/>
            <person name="Vernes S.C."/>
            <person name="Myers E.W."/>
            <person name="Teeling E.C."/>
        </authorList>
    </citation>
    <scope>NUCLEOTIDE SEQUENCE [LARGE SCALE GENOMIC DNA]</scope>
    <source>
        <strain evidence="20">MRouAeg1</strain>
        <tissue evidence="20">Muscle</tissue>
    </source>
</reference>
<accession>A0A7J8BEJ6</accession>
<keyword evidence="4" id="KW-0812">Transmembrane</keyword>
<dbReference type="PRINTS" id="PR00747">
    <property type="entry name" value="GLYHDRLASE47"/>
</dbReference>
<dbReference type="FunFam" id="1.50.10.10:FF:000002">
    <property type="entry name" value="alpha-1,2-Mannosidase"/>
    <property type="match status" value="1"/>
</dbReference>
<dbReference type="EMBL" id="JACASE010000017">
    <property type="protein sequence ID" value="KAF6397307.1"/>
    <property type="molecule type" value="Genomic_DNA"/>
</dbReference>
<gene>
    <name evidence="20" type="ORF">HJG63_012924</name>
</gene>
<comment type="function">
    <text evidence="13">Involved in the maturation of Asn-linked oligosaccharides. Progressively trim alpha-1,2-linked mannose residues from Man(9)GlcNAc(2) to produce Man(5)GlcNAc(2).</text>
</comment>
<dbReference type="PANTHER" id="PTHR11742">
    <property type="entry name" value="MANNOSYL-OLIGOSACCHARIDE ALPHA-1,2-MANNOSIDASE-RELATED"/>
    <property type="match status" value="1"/>
</dbReference>
<dbReference type="InterPro" id="IPR036026">
    <property type="entry name" value="Seven-hairpin_glycosidases"/>
</dbReference>
<dbReference type="InterPro" id="IPR012341">
    <property type="entry name" value="6hp_glycosidase-like_sf"/>
</dbReference>
<evidence type="ECO:0000256" key="6">
    <source>
        <dbReference type="ARBA" id="ARBA00022837"/>
    </source>
</evidence>